<dbReference type="GO" id="GO:0008299">
    <property type="term" value="P:isoprenoid biosynthetic process"/>
    <property type="evidence" value="ECO:0007669"/>
    <property type="project" value="InterPro"/>
</dbReference>
<keyword evidence="3" id="KW-0548">Nucleotidyltransferase</keyword>
<evidence type="ECO:0000256" key="4">
    <source>
        <dbReference type="ARBA" id="ARBA00069967"/>
    </source>
</evidence>
<dbReference type="InterPro" id="IPR029044">
    <property type="entry name" value="Nucleotide-diphossugar_trans"/>
</dbReference>
<dbReference type="HAMAP" id="MF_00108">
    <property type="entry name" value="IspD"/>
    <property type="match status" value="1"/>
</dbReference>
<dbReference type="CDD" id="cd02516">
    <property type="entry name" value="CDP-ME_synthetase"/>
    <property type="match status" value="1"/>
</dbReference>
<dbReference type="AlphaFoldDB" id="A0AA36JHB8"/>
<evidence type="ECO:0000313" key="7">
    <source>
        <dbReference type="Proteomes" id="UP001178507"/>
    </source>
</evidence>
<dbReference type="EMBL" id="CAUJNA010003619">
    <property type="protein sequence ID" value="CAJ1406217.1"/>
    <property type="molecule type" value="Genomic_DNA"/>
</dbReference>
<protein>
    <recommendedName>
        <fullName evidence="4">2-C-methyl-D-erythritol 4-phosphate cytidylyltransferase, chloroplastic</fullName>
    </recommendedName>
</protein>
<organism evidence="6 7">
    <name type="scientific">Effrenium voratum</name>
    <dbReference type="NCBI Taxonomy" id="2562239"/>
    <lineage>
        <taxon>Eukaryota</taxon>
        <taxon>Sar</taxon>
        <taxon>Alveolata</taxon>
        <taxon>Dinophyceae</taxon>
        <taxon>Suessiales</taxon>
        <taxon>Symbiodiniaceae</taxon>
        <taxon>Effrenium</taxon>
    </lineage>
</organism>
<dbReference type="InterPro" id="IPR001228">
    <property type="entry name" value="IspD"/>
</dbReference>
<sequence>MEKPAAFRLLPILVCSAVVLHVPWESEKRLNFIAVGQPVRDIRPTRMVQPTSASPRGRAPGLAHGFAVPMALAGAAAAFAARSQRARAQGRTACASGGDVGVVLLSAGVGKRMGASIPKQYIKLMGLEIALHSFDTFLDSSAAEIVVVCADEWQYVFKDHLAKRSADCEVKFTNGGNERQDSVRNGLAELTTPIAAIHDAARPLLTKEEFEKVVEDAREHDAALLAVRTKATIKQATGPKDSFVAATPKRKLLWEAHTPQVIRADLLRKGFEHAEKEGLEVTDDVSLVELLGEKVKLTEGEYTNIKVTTPEDIAVAETILKQRGFVAPSD</sequence>
<evidence type="ECO:0000313" key="6">
    <source>
        <dbReference type="EMBL" id="CAJ1406217.1"/>
    </source>
</evidence>
<comment type="similarity">
    <text evidence="1">Belongs to the IspD/TarI cytidylyltransferase family. IspD subfamily.</text>
</comment>
<dbReference type="SUPFAM" id="SSF53448">
    <property type="entry name" value="Nucleotide-diphospho-sugar transferases"/>
    <property type="match status" value="1"/>
</dbReference>
<dbReference type="Gene3D" id="3.90.550.10">
    <property type="entry name" value="Spore Coat Polysaccharide Biosynthesis Protein SpsA, Chain A"/>
    <property type="match status" value="1"/>
</dbReference>
<name>A0AA36JHB8_9DINO</name>
<dbReference type="GO" id="GO:0050518">
    <property type="term" value="F:2-C-methyl-D-erythritol 4-phosphate cytidylyltransferase activity"/>
    <property type="evidence" value="ECO:0007669"/>
    <property type="project" value="InterPro"/>
</dbReference>
<dbReference type="Pfam" id="PF01128">
    <property type="entry name" value="IspD"/>
    <property type="match status" value="1"/>
</dbReference>
<keyword evidence="7" id="KW-1185">Reference proteome</keyword>
<dbReference type="NCBIfam" id="TIGR00453">
    <property type="entry name" value="ispD"/>
    <property type="match status" value="1"/>
</dbReference>
<dbReference type="InterPro" id="IPR034683">
    <property type="entry name" value="IspD/TarI"/>
</dbReference>
<feature type="signal peptide" evidence="5">
    <location>
        <begin position="1"/>
        <end position="21"/>
    </location>
</feature>
<evidence type="ECO:0000256" key="1">
    <source>
        <dbReference type="ARBA" id="ARBA00009789"/>
    </source>
</evidence>
<proteinExistence type="inferred from homology"/>
<reference evidence="6" key="1">
    <citation type="submission" date="2023-08" db="EMBL/GenBank/DDBJ databases">
        <authorList>
            <person name="Chen Y."/>
            <person name="Shah S."/>
            <person name="Dougan E. K."/>
            <person name="Thang M."/>
            <person name="Chan C."/>
        </authorList>
    </citation>
    <scope>NUCLEOTIDE SEQUENCE</scope>
</reference>
<dbReference type="PANTHER" id="PTHR32125:SF4">
    <property type="entry name" value="2-C-METHYL-D-ERYTHRITOL 4-PHOSPHATE CYTIDYLYLTRANSFERASE, CHLOROPLASTIC"/>
    <property type="match status" value="1"/>
</dbReference>
<feature type="chain" id="PRO_5041303471" description="2-C-methyl-D-erythritol 4-phosphate cytidylyltransferase, chloroplastic" evidence="5">
    <location>
        <begin position="22"/>
        <end position="330"/>
    </location>
</feature>
<evidence type="ECO:0000256" key="5">
    <source>
        <dbReference type="SAM" id="SignalP"/>
    </source>
</evidence>
<keyword evidence="2" id="KW-0808">Transferase</keyword>
<gene>
    <name evidence="6" type="ORF">EVOR1521_LOCUS28238</name>
</gene>
<evidence type="ECO:0000256" key="2">
    <source>
        <dbReference type="ARBA" id="ARBA00022679"/>
    </source>
</evidence>
<evidence type="ECO:0000256" key="3">
    <source>
        <dbReference type="ARBA" id="ARBA00022695"/>
    </source>
</evidence>
<accession>A0AA36JHB8</accession>
<dbReference type="InterPro" id="IPR050088">
    <property type="entry name" value="IspD/TarI_cytidylyltransf_bact"/>
</dbReference>
<keyword evidence="5" id="KW-0732">Signal</keyword>
<dbReference type="FunFam" id="3.90.550.10:FF:000003">
    <property type="entry name" value="2-C-methyl-D-erythritol 4-phosphate cytidylyltransferase"/>
    <property type="match status" value="1"/>
</dbReference>
<dbReference type="Proteomes" id="UP001178507">
    <property type="component" value="Unassembled WGS sequence"/>
</dbReference>
<dbReference type="PANTHER" id="PTHR32125">
    <property type="entry name" value="2-C-METHYL-D-ERYTHRITOL 4-PHOSPHATE CYTIDYLYLTRANSFERASE, CHLOROPLASTIC"/>
    <property type="match status" value="1"/>
</dbReference>
<comment type="caution">
    <text evidence="6">The sequence shown here is derived from an EMBL/GenBank/DDBJ whole genome shotgun (WGS) entry which is preliminary data.</text>
</comment>